<dbReference type="SUPFAM" id="SSF47384">
    <property type="entry name" value="Homodimeric domain of signal transducing histidine kinase"/>
    <property type="match status" value="1"/>
</dbReference>
<evidence type="ECO:0000259" key="15">
    <source>
        <dbReference type="PROSITE" id="PS50109"/>
    </source>
</evidence>
<evidence type="ECO:0000256" key="4">
    <source>
        <dbReference type="ARBA" id="ARBA00022519"/>
    </source>
</evidence>
<keyword evidence="3 14" id="KW-1003">Cell membrane</keyword>
<evidence type="ECO:0000256" key="10">
    <source>
        <dbReference type="ARBA" id="ARBA00022840"/>
    </source>
</evidence>
<keyword evidence="5" id="KW-0597">Phosphoprotein</keyword>
<comment type="catalytic activity">
    <reaction evidence="1 14">
        <text>ATP + protein L-histidine = ADP + protein N-phospho-L-histidine.</text>
        <dbReference type="EC" id="2.7.13.3"/>
    </reaction>
</comment>
<dbReference type="InterPro" id="IPR036097">
    <property type="entry name" value="HisK_dim/P_sf"/>
</dbReference>
<keyword evidence="7 14" id="KW-0812">Transmembrane</keyword>
<evidence type="ECO:0000256" key="2">
    <source>
        <dbReference type="ARBA" id="ARBA00004429"/>
    </source>
</evidence>
<keyword evidence="4 14" id="KW-0997">Cell inner membrane</keyword>
<dbReference type="EC" id="2.7.13.3" evidence="14"/>
<evidence type="ECO:0000256" key="5">
    <source>
        <dbReference type="ARBA" id="ARBA00022553"/>
    </source>
</evidence>
<comment type="caution">
    <text evidence="17">The sequence shown here is derived from an EMBL/GenBank/DDBJ whole genome shotgun (WGS) entry which is preliminary data.</text>
</comment>
<dbReference type="NCBIfam" id="TIGR01386">
    <property type="entry name" value="cztS_silS_copS"/>
    <property type="match status" value="1"/>
</dbReference>
<dbReference type="EMBL" id="PDDY01000001">
    <property type="protein sequence ID" value="PEH41615.1"/>
    <property type="molecule type" value="Genomic_DNA"/>
</dbReference>
<dbReference type="Gene3D" id="1.10.287.130">
    <property type="match status" value="1"/>
</dbReference>
<dbReference type="InterPro" id="IPR050428">
    <property type="entry name" value="TCS_sensor_his_kinase"/>
</dbReference>
<dbReference type="PROSITE" id="PS50109">
    <property type="entry name" value="HIS_KIN"/>
    <property type="match status" value="1"/>
</dbReference>
<dbReference type="InterPro" id="IPR006290">
    <property type="entry name" value="CztS_silS_copS"/>
</dbReference>
<protein>
    <recommendedName>
        <fullName evidence="14">Sensor protein</fullName>
        <ecNumber evidence="14">2.7.13.3</ecNumber>
    </recommendedName>
</protein>
<evidence type="ECO:0000256" key="9">
    <source>
        <dbReference type="ARBA" id="ARBA00022777"/>
    </source>
</evidence>
<dbReference type="SMART" id="SM00387">
    <property type="entry name" value="HATPase_c"/>
    <property type="match status" value="1"/>
</dbReference>
<dbReference type="Pfam" id="PF02518">
    <property type="entry name" value="HATPase_c"/>
    <property type="match status" value="1"/>
</dbReference>
<dbReference type="InterPro" id="IPR003594">
    <property type="entry name" value="HATPase_dom"/>
</dbReference>
<keyword evidence="10 14" id="KW-0067">ATP-binding</keyword>
<sequence length="467" mass="50538">MTRQRRYSLGARLAAAFALAGLAVLAMLGGYLYQALSTQLRQRDDIEIADKLKQVTQLTSAARTLDGVRLAAPAFHETLLSHSGLFVGVFDASGAPIVEHSEEAGLSLGAGIAQGHRAGVAYACAPAGIGSAECIHGAVPLGDGNRITIAIARSADDRSALLRAYCLDIVAATVIGALLVGTLGYLITRLGLRPVRNIGRQASQIEASRLHERLDVAHGPAELVDIGASVNRMLDRLERAFARLSRFSSDVAHDMRTPLANIISASQIILSRDRERADYEALIESNIEECERLQRMLDDMLFLARSDHATQHLSPTRLDARETLGRIVVYYQALADERNLRIRIDGTGTVLADALLLRRAAANLLSNAVEHAAPGSTITIEVAQRNDVSTIRVENSGATIPPAHLENIFERFYRVDPSRQGSAKNSGLGLAIVRSIMELHRGSVDVTSRDGLTAFTLRFPREANRHD</sequence>
<accession>A0A2A7SEA6</accession>
<dbReference type="InterPro" id="IPR036890">
    <property type="entry name" value="HATPase_C_sf"/>
</dbReference>
<evidence type="ECO:0000256" key="8">
    <source>
        <dbReference type="ARBA" id="ARBA00022741"/>
    </source>
</evidence>
<proteinExistence type="predicted"/>
<feature type="domain" description="Histidine kinase" evidence="15">
    <location>
        <begin position="250"/>
        <end position="463"/>
    </location>
</feature>
<dbReference type="CDD" id="cd00082">
    <property type="entry name" value="HisKA"/>
    <property type="match status" value="1"/>
</dbReference>
<dbReference type="PRINTS" id="PR00344">
    <property type="entry name" value="BCTRLSENSOR"/>
</dbReference>
<evidence type="ECO:0000256" key="1">
    <source>
        <dbReference type="ARBA" id="ARBA00000085"/>
    </source>
</evidence>
<dbReference type="GO" id="GO:0000155">
    <property type="term" value="F:phosphorelay sensor kinase activity"/>
    <property type="evidence" value="ECO:0007669"/>
    <property type="project" value="InterPro"/>
</dbReference>
<dbReference type="InterPro" id="IPR003661">
    <property type="entry name" value="HisK_dim/P_dom"/>
</dbReference>
<dbReference type="Pfam" id="PF00672">
    <property type="entry name" value="HAMP"/>
    <property type="match status" value="1"/>
</dbReference>
<evidence type="ECO:0000259" key="16">
    <source>
        <dbReference type="PROSITE" id="PS50885"/>
    </source>
</evidence>
<dbReference type="PROSITE" id="PS50885">
    <property type="entry name" value="HAMP"/>
    <property type="match status" value="1"/>
</dbReference>
<dbReference type="Proteomes" id="UP000220629">
    <property type="component" value="Unassembled WGS sequence"/>
</dbReference>
<comment type="function">
    <text evidence="14">Member of a two-component regulatory system.</text>
</comment>
<keyword evidence="11 14" id="KW-1133">Transmembrane helix</keyword>
<dbReference type="InterPro" id="IPR003660">
    <property type="entry name" value="HAMP_dom"/>
</dbReference>
<gene>
    <name evidence="17" type="ORF">CRM94_05305</name>
</gene>
<dbReference type="CDD" id="cd06225">
    <property type="entry name" value="HAMP"/>
    <property type="match status" value="1"/>
</dbReference>
<dbReference type="SMART" id="SM00304">
    <property type="entry name" value="HAMP"/>
    <property type="match status" value="1"/>
</dbReference>
<reference evidence="18" key="1">
    <citation type="submission" date="2017-09" db="EMBL/GenBank/DDBJ databases">
        <title>FDA dAtabase for Regulatory Grade micrObial Sequences (FDA-ARGOS): Supporting development and validation of Infectious Disease Dx tests.</title>
        <authorList>
            <person name="Minogue T."/>
            <person name="Wolcott M."/>
            <person name="Wasieloski L."/>
            <person name="Aguilar W."/>
            <person name="Moore D."/>
            <person name="Tallon L."/>
            <person name="Sadzewicz L."/>
            <person name="Ott S."/>
            <person name="Zhao X."/>
            <person name="Nagaraj S."/>
            <person name="Vavikolanu K."/>
            <person name="Aluvathingal J."/>
            <person name="Nadendla S."/>
            <person name="Sichtig H."/>
        </authorList>
    </citation>
    <scope>NUCLEOTIDE SEQUENCE [LARGE SCALE GENOMIC DNA]</scope>
    <source>
        <strain evidence="18">FDAARGOS_390</strain>
    </source>
</reference>
<dbReference type="InterPro" id="IPR005467">
    <property type="entry name" value="His_kinase_dom"/>
</dbReference>
<evidence type="ECO:0000313" key="18">
    <source>
        <dbReference type="Proteomes" id="UP000220629"/>
    </source>
</evidence>
<evidence type="ECO:0000256" key="13">
    <source>
        <dbReference type="ARBA" id="ARBA00023136"/>
    </source>
</evidence>
<dbReference type="InterPro" id="IPR004358">
    <property type="entry name" value="Sig_transdc_His_kin-like_C"/>
</dbReference>
<dbReference type="FunFam" id="3.30.565.10:FF:000006">
    <property type="entry name" value="Sensor histidine kinase WalK"/>
    <property type="match status" value="1"/>
</dbReference>
<keyword evidence="6 14" id="KW-0808">Transferase</keyword>
<keyword evidence="13 14" id="KW-0472">Membrane</keyword>
<dbReference type="GO" id="GO:0005524">
    <property type="term" value="F:ATP binding"/>
    <property type="evidence" value="ECO:0007669"/>
    <property type="project" value="UniProtKB-KW"/>
</dbReference>
<evidence type="ECO:0000313" key="17">
    <source>
        <dbReference type="EMBL" id="PEH41615.1"/>
    </source>
</evidence>
<dbReference type="SMART" id="SM00388">
    <property type="entry name" value="HisKA"/>
    <property type="match status" value="1"/>
</dbReference>
<dbReference type="RefSeq" id="WP_098151656.1">
    <property type="nucleotide sequence ID" value="NZ_CADEXJ010000022.1"/>
</dbReference>
<evidence type="ECO:0000256" key="11">
    <source>
        <dbReference type="ARBA" id="ARBA00022989"/>
    </source>
</evidence>
<evidence type="ECO:0000256" key="6">
    <source>
        <dbReference type="ARBA" id="ARBA00022679"/>
    </source>
</evidence>
<comment type="subcellular location">
    <subcellularLocation>
        <location evidence="2">Cell inner membrane</location>
        <topology evidence="2">Multi-pass membrane protein</topology>
    </subcellularLocation>
</comment>
<dbReference type="PANTHER" id="PTHR45436:SF3">
    <property type="entry name" value="SENSOR HISTIDINE KINASE HPRS"/>
    <property type="match status" value="1"/>
</dbReference>
<dbReference type="Pfam" id="PF00512">
    <property type="entry name" value="HisKA"/>
    <property type="match status" value="1"/>
</dbReference>
<keyword evidence="12 14" id="KW-0902">Two-component regulatory system</keyword>
<evidence type="ECO:0000256" key="12">
    <source>
        <dbReference type="ARBA" id="ARBA00023012"/>
    </source>
</evidence>
<dbReference type="GO" id="GO:0005886">
    <property type="term" value="C:plasma membrane"/>
    <property type="evidence" value="ECO:0007669"/>
    <property type="project" value="UniProtKB-SubCell"/>
</dbReference>
<feature type="domain" description="HAMP" evidence="16">
    <location>
        <begin position="189"/>
        <end position="242"/>
    </location>
</feature>
<feature type="transmembrane region" description="Helical" evidence="14">
    <location>
        <begin position="165"/>
        <end position="187"/>
    </location>
</feature>
<evidence type="ECO:0000256" key="14">
    <source>
        <dbReference type="RuleBase" id="RU364088"/>
    </source>
</evidence>
<dbReference type="PANTHER" id="PTHR45436">
    <property type="entry name" value="SENSOR HISTIDINE KINASE YKOH"/>
    <property type="match status" value="1"/>
</dbReference>
<name>A0A2A7SEA6_BURGA</name>
<keyword evidence="8 14" id="KW-0547">Nucleotide-binding</keyword>
<dbReference type="Gene3D" id="3.30.565.10">
    <property type="entry name" value="Histidine kinase-like ATPase, C-terminal domain"/>
    <property type="match status" value="1"/>
</dbReference>
<dbReference type="CDD" id="cd00075">
    <property type="entry name" value="HATPase"/>
    <property type="match status" value="1"/>
</dbReference>
<organism evidence="17 18">
    <name type="scientific">Burkholderia gladioli</name>
    <name type="common">Pseudomonas marginata</name>
    <name type="synonym">Phytomonas marginata</name>
    <dbReference type="NCBI Taxonomy" id="28095"/>
    <lineage>
        <taxon>Bacteria</taxon>
        <taxon>Pseudomonadati</taxon>
        <taxon>Pseudomonadota</taxon>
        <taxon>Betaproteobacteria</taxon>
        <taxon>Burkholderiales</taxon>
        <taxon>Burkholderiaceae</taxon>
        <taxon>Burkholderia</taxon>
    </lineage>
</organism>
<evidence type="ECO:0000256" key="7">
    <source>
        <dbReference type="ARBA" id="ARBA00022692"/>
    </source>
</evidence>
<feature type="transmembrane region" description="Helical" evidence="14">
    <location>
        <begin position="12"/>
        <end position="33"/>
    </location>
</feature>
<evidence type="ECO:0000256" key="3">
    <source>
        <dbReference type="ARBA" id="ARBA00022475"/>
    </source>
</evidence>
<dbReference type="AlphaFoldDB" id="A0A2A7SEA6"/>
<dbReference type="SUPFAM" id="SSF55874">
    <property type="entry name" value="ATPase domain of HSP90 chaperone/DNA topoisomerase II/histidine kinase"/>
    <property type="match status" value="1"/>
</dbReference>
<keyword evidence="9 14" id="KW-0418">Kinase</keyword>